<accession>A0AC60QR44</accession>
<comment type="caution">
    <text evidence="1">The sequence shown here is derived from an EMBL/GenBank/DDBJ whole genome shotgun (WGS) entry which is preliminary data.</text>
</comment>
<dbReference type="Proteomes" id="UP000805193">
    <property type="component" value="Unassembled WGS sequence"/>
</dbReference>
<reference evidence="1 2" key="1">
    <citation type="journal article" date="2020" name="Cell">
        <title>Large-Scale Comparative Analyses of Tick Genomes Elucidate Their Genetic Diversity and Vector Capacities.</title>
        <authorList>
            <consortium name="Tick Genome and Microbiome Consortium (TIGMIC)"/>
            <person name="Jia N."/>
            <person name="Wang J."/>
            <person name="Shi W."/>
            <person name="Du L."/>
            <person name="Sun Y."/>
            <person name="Zhan W."/>
            <person name="Jiang J.F."/>
            <person name="Wang Q."/>
            <person name="Zhang B."/>
            <person name="Ji P."/>
            <person name="Bell-Sakyi L."/>
            <person name="Cui X.M."/>
            <person name="Yuan T.T."/>
            <person name="Jiang B.G."/>
            <person name="Yang W.F."/>
            <person name="Lam T.T."/>
            <person name="Chang Q.C."/>
            <person name="Ding S.J."/>
            <person name="Wang X.J."/>
            <person name="Zhu J.G."/>
            <person name="Ruan X.D."/>
            <person name="Zhao L."/>
            <person name="Wei J.T."/>
            <person name="Ye R.Z."/>
            <person name="Que T.C."/>
            <person name="Du C.H."/>
            <person name="Zhou Y.H."/>
            <person name="Cheng J.X."/>
            <person name="Dai P.F."/>
            <person name="Guo W.B."/>
            <person name="Han X.H."/>
            <person name="Huang E.J."/>
            <person name="Li L.F."/>
            <person name="Wei W."/>
            <person name="Gao Y.C."/>
            <person name="Liu J.Z."/>
            <person name="Shao H.Z."/>
            <person name="Wang X."/>
            <person name="Wang C.C."/>
            <person name="Yang T.C."/>
            <person name="Huo Q.B."/>
            <person name="Li W."/>
            <person name="Chen H.Y."/>
            <person name="Chen S.E."/>
            <person name="Zhou L.G."/>
            <person name="Ni X.B."/>
            <person name="Tian J.H."/>
            <person name="Sheng Y."/>
            <person name="Liu T."/>
            <person name="Pan Y.S."/>
            <person name="Xia L.Y."/>
            <person name="Li J."/>
            <person name="Zhao F."/>
            <person name="Cao W.C."/>
        </authorList>
    </citation>
    <scope>NUCLEOTIDE SEQUENCE [LARGE SCALE GENOMIC DNA]</scope>
    <source>
        <strain evidence="1">Iper-2018</strain>
    </source>
</reference>
<evidence type="ECO:0000313" key="2">
    <source>
        <dbReference type="Proteomes" id="UP000805193"/>
    </source>
</evidence>
<organism evidence="1 2">
    <name type="scientific">Ixodes persulcatus</name>
    <name type="common">Taiga tick</name>
    <dbReference type="NCBI Taxonomy" id="34615"/>
    <lineage>
        <taxon>Eukaryota</taxon>
        <taxon>Metazoa</taxon>
        <taxon>Ecdysozoa</taxon>
        <taxon>Arthropoda</taxon>
        <taxon>Chelicerata</taxon>
        <taxon>Arachnida</taxon>
        <taxon>Acari</taxon>
        <taxon>Parasitiformes</taxon>
        <taxon>Ixodida</taxon>
        <taxon>Ixodoidea</taxon>
        <taxon>Ixodidae</taxon>
        <taxon>Ixodinae</taxon>
        <taxon>Ixodes</taxon>
    </lineage>
</organism>
<name>A0AC60QR44_IXOPE</name>
<sequence length="505" mass="55127">MERLTPKTGFGRQPAATTVTPLASATPMWPCLNGLALATLSEISLIRIIQGSAGIPLTKRKGDRIKICATPNFVIISTPVEEHVPLYLNAITLNIQGKDHSFNAHVAAPAGTSVGIIHGIPLEDSPDTVLSTLQQHNPNVPILSTRRLGATGCIQVLPDGSQIPFWLAYDGAQRRCTPFRHRREACTNRWSTGHRRDVCPNPATSRCLTCGLEHPEPGHACTPKCIVCHEVHPTGHPSCSQRFQKRRRLPGPQETGQKAKFRNLTSTVDTGKQEPKLSLEASPTPFPPIKVSKPQPEPIPQPLKIPLQRDLTARSKGQQRRKRQPQGQQASSLGDLGSNQQRRTHKVSWAEAARAAPPKHTPTPLPSPSNSSYQIELAGKGLRLLPPQAQQTRRMRCYQVKFAAKGQQGGMYYLPEGAPVTKSAALTSVEDPSRVHRMQVRKCSARSAVGVGYDRQGRRTPVFLRQRPAAFPGVCVCGWTKGESGGSASRAARRLLNRVSPTFKA</sequence>
<dbReference type="EMBL" id="JABSTQ010006147">
    <property type="protein sequence ID" value="KAG0437825.1"/>
    <property type="molecule type" value="Genomic_DNA"/>
</dbReference>
<proteinExistence type="predicted"/>
<keyword evidence="2" id="KW-1185">Reference proteome</keyword>
<protein>
    <submittedName>
        <fullName evidence="1">Uncharacterized protein</fullName>
    </submittedName>
</protein>
<gene>
    <name evidence="1" type="ORF">HPB47_017272</name>
</gene>
<evidence type="ECO:0000313" key="1">
    <source>
        <dbReference type="EMBL" id="KAG0437825.1"/>
    </source>
</evidence>